<dbReference type="GO" id="GO:0003954">
    <property type="term" value="F:NADH dehydrogenase activity"/>
    <property type="evidence" value="ECO:0007669"/>
    <property type="project" value="TreeGrafter"/>
</dbReference>
<feature type="transmembrane region" description="Helical" evidence="16">
    <location>
        <begin position="180"/>
        <end position="202"/>
    </location>
</feature>
<dbReference type="GO" id="GO:0015990">
    <property type="term" value="P:electron transport coupled proton transport"/>
    <property type="evidence" value="ECO:0007669"/>
    <property type="project" value="TreeGrafter"/>
</dbReference>
<feature type="transmembrane region" description="Helical" evidence="16">
    <location>
        <begin position="422"/>
        <end position="441"/>
    </location>
</feature>
<feature type="transmembrane region" description="Helical" evidence="16">
    <location>
        <begin position="275"/>
        <end position="297"/>
    </location>
</feature>
<keyword evidence="5 16" id="KW-0813">Transport</keyword>
<comment type="catalytic activity">
    <reaction evidence="15 16">
        <text>a ubiquinone + NADH + 5 H(+)(in) = a ubiquinol + NAD(+) + 4 H(+)(out)</text>
        <dbReference type="Rhea" id="RHEA:29091"/>
        <dbReference type="Rhea" id="RHEA-COMP:9565"/>
        <dbReference type="Rhea" id="RHEA-COMP:9566"/>
        <dbReference type="ChEBI" id="CHEBI:15378"/>
        <dbReference type="ChEBI" id="CHEBI:16389"/>
        <dbReference type="ChEBI" id="CHEBI:17976"/>
        <dbReference type="ChEBI" id="CHEBI:57540"/>
        <dbReference type="ChEBI" id="CHEBI:57945"/>
        <dbReference type="EC" id="7.1.1.2"/>
    </reaction>
</comment>
<evidence type="ECO:0000256" key="12">
    <source>
        <dbReference type="ARBA" id="ARBA00023075"/>
    </source>
</evidence>
<comment type="similarity">
    <text evidence="2 16">Belongs to the complex I subunit 4 family.</text>
</comment>
<feature type="transmembrane region" description="Helical" evidence="16">
    <location>
        <begin position="84"/>
        <end position="103"/>
    </location>
</feature>
<keyword evidence="9 16" id="KW-0249">Electron transport</keyword>
<feature type="transmembrane region" description="Helical" evidence="16">
    <location>
        <begin position="214"/>
        <end position="234"/>
    </location>
</feature>
<comment type="function">
    <text evidence="16">Core subunit of the mitochondrial membrane respiratory chain NADH dehydrogenase (Complex I) which catalyzes electron transfer from NADH through the respiratory chain, using ubiquinone as an electron acceptor. Essential for the catalytic activity and assembly of complex I.</text>
</comment>
<evidence type="ECO:0000256" key="1">
    <source>
        <dbReference type="ARBA" id="ARBA00004225"/>
    </source>
</evidence>
<reference evidence="18" key="1">
    <citation type="journal article" date="2015" name="Mol. Phylogenet. Evol.">
        <title>Elucidating the phylogenetic position of Gnathostomulida and first mitochondrial genomes of Gnathostomulida, Gastrotricha and Polycladida (Platyhelminthes).</title>
        <authorList>
            <person name="Golombek A."/>
            <person name="Tobergte S."/>
            <person name="Struck T.H."/>
        </authorList>
    </citation>
    <scope>NUCLEOTIDE SEQUENCE</scope>
</reference>
<evidence type="ECO:0000256" key="5">
    <source>
        <dbReference type="ARBA" id="ARBA00022448"/>
    </source>
</evidence>
<keyword evidence="13 16" id="KW-0496">Mitochondrion</keyword>
<evidence type="ECO:0000256" key="16">
    <source>
        <dbReference type="RuleBase" id="RU003297"/>
    </source>
</evidence>
<dbReference type="GO" id="GO:0008137">
    <property type="term" value="F:NADH dehydrogenase (ubiquinone) activity"/>
    <property type="evidence" value="ECO:0007669"/>
    <property type="project" value="UniProtKB-UniRule"/>
</dbReference>
<keyword evidence="14 16" id="KW-0472">Membrane</keyword>
<feature type="transmembrane region" description="Helical" evidence="16">
    <location>
        <begin position="382"/>
        <end position="402"/>
    </location>
</feature>
<evidence type="ECO:0000256" key="9">
    <source>
        <dbReference type="ARBA" id="ARBA00022982"/>
    </source>
</evidence>
<feature type="domain" description="NADH:quinone oxidoreductase/Mrp antiporter transmembrane" evidence="17">
    <location>
        <begin position="106"/>
        <end position="388"/>
    </location>
</feature>
<keyword evidence="8" id="KW-1278">Translocase</keyword>
<feature type="transmembrane region" description="Helical" evidence="16">
    <location>
        <begin position="331"/>
        <end position="350"/>
    </location>
</feature>
<evidence type="ECO:0000256" key="7">
    <source>
        <dbReference type="ARBA" id="ARBA00022692"/>
    </source>
</evidence>
<name>A0A0F6Q2V7_9BILA</name>
<proteinExistence type="inferred from homology"/>
<comment type="subcellular location">
    <subcellularLocation>
        <location evidence="1 16">Mitochondrion membrane</location>
        <topology evidence="1 16">Multi-pass membrane protein</topology>
    </subcellularLocation>
</comment>
<geneLocation type="mitochondrion" evidence="18"/>
<evidence type="ECO:0000256" key="10">
    <source>
        <dbReference type="ARBA" id="ARBA00022989"/>
    </source>
</evidence>
<organism evidence="18">
    <name type="scientific">Lepidodermella squamata</name>
    <dbReference type="NCBI Taxonomy" id="1194616"/>
    <lineage>
        <taxon>Eukaryota</taxon>
        <taxon>Metazoa</taxon>
        <taxon>Spiralia</taxon>
        <taxon>Lophotrochozoa</taxon>
        <taxon>Gastrotricha</taxon>
        <taxon>Chaetonotida</taxon>
        <taxon>Paucitubulatina</taxon>
        <taxon>Chaetonotidae</taxon>
        <taxon>Lepidodermella</taxon>
    </lineage>
</organism>
<evidence type="ECO:0000256" key="8">
    <source>
        <dbReference type="ARBA" id="ARBA00022967"/>
    </source>
</evidence>
<keyword evidence="10 16" id="KW-1133">Transmembrane helix</keyword>
<keyword evidence="12 16" id="KW-0830">Ubiquinone</keyword>
<evidence type="ECO:0000256" key="15">
    <source>
        <dbReference type="ARBA" id="ARBA00049551"/>
    </source>
</evidence>
<sequence length="450" mass="49771">MMKVLLPICFVVSFGLVDFWWTMWVLCSLLVFMDMCQFSGGVFSMFFGYSDSISVLLVVLSLWVGLAGYFGWSGSGWFNTVSTSKLYSIVLVSLILCLFFSFFSLNSLVFYLFFELSLIPILLIIMGWGYQPERLQAGLYMMLYTLFGSIPLLFGLIYMYTTVGTSSFSLLSLSGLYSGFWGGFFVLILLLGFLIKTPVYYFHLWLPKAHVEAPMTGSMVLAGVLLKLGSYGLIRFSCVLQSLLGGFWFLLVWFVFLGGLFGGLVAVFQSDSKSLVAYSSVSHMGLLTGGLLSGTVLGLFSGFLIVLCHGLISSLLFYFVGLIYAVSSSRVFASLFGLMFVFPFFGYMFFTALAGNFSVPPFLSLLAELGLLALYQSFSFSLAIAFGILSYFCAIFCFYLFVSLFLGGSSITTAGGTSVVSVGHYFCGWAVHLFPFFLYLFSIRSTMLCV</sequence>
<feature type="transmembrane region" description="Helical" evidence="16">
    <location>
        <begin position="53"/>
        <end position="72"/>
    </location>
</feature>
<dbReference type="PANTHER" id="PTHR43507:SF20">
    <property type="entry name" value="NADH-UBIQUINONE OXIDOREDUCTASE CHAIN 4"/>
    <property type="match status" value="1"/>
</dbReference>
<dbReference type="GO" id="GO:0042773">
    <property type="term" value="P:ATP synthesis coupled electron transport"/>
    <property type="evidence" value="ECO:0007669"/>
    <property type="project" value="InterPro"/>
</dbReference>
<dbReference type="GO" id="GO:0031966">
    <property type="term" value="C:mitochondrial membrane"/>
    <property type="evidence" value="ECO:0007669"/>
    <property type="project" value="UniProtKB-SubCell"/>
</dbReference>
<dbReference type="InterPro" id="IPR003918">
    <property type="entry name" value="NADH_UbQ_OxRdtase"/>
</dbReference>
<evidence type="ECO:0000256" key="3">
    <source>
        <dbReference type="ARBA" id="ARBA00012944"/>
    </source>
</evidence>
<gene>
    <name evidence="18" type="primary">nad4</name>
</gene>
<evidence type="ECO:0000313" key="18">
    <source>
        <dbReference type="EMBL" id="AKD00047.1"/>
    </source>
</evidence>
<feature type="transmembrane region" description="Helical" evidence="16">
    <location>
        <begin position="303"/>
        <end position="324"/>
    </location>
</feature>
<feature type="transmembrane region" description="Helical" evidence="16">
    <location>
        <begin position="137"/>
        <end position="160"/>
    </location>
</feature>
<evidence type="ECO:0000256" key="13">
    <source>
        <dbReference type="ARBA" id="ARBA00023128"/>
    </source>
</evidence>
<dbReference type="GO" id="GO:0048039">
    <property type="term" value="F:ubiquinone binding"/>
    <property type="evidence" value="ECO:0007669"/>
    <property type="project" value="TreeGrafter"/>
</dbReference>
<feature type="transmembrane region" description="Helical" evidence="16">
    <location>
        <begin position="246"/>
        <end position="268"/>
    </location>
</feature>
<feature type="transmembrane region" description="Helical" evidence="16">
    <location>
        <begin position="356"/>
        <end position="375"/>
    </location>
</feature>
<evidence type="ECO:0000256" key="4">
    <source>
        <dbReference type="ARBA" id="ARBA00021006"/>
    </source>
</evidence>
<keyword evidence="6 16" id="KW-0679">Respiratory chain</keyword>
<evidence type="ECO:0000256" key="2">
    <source>
        <dbReference type="ARBA" id="ARBA00009025"/>
    </source>
</evidence>
<protein>
    <recommendedName>
        <fullName evidence="4 16">NADH-ubiquinone oxidoreductase chain 4</fullName>
        <ecNumber evidence="3 16">7.1.1.2</ecNumber>
    </recommendedName>
</protein>
<dbReference type="PANTHER" id="PTHR43507">
    <property type="entry name" value="NADH-UBIQUINONE OXIDOREDUCTASE CHAIN 4"/>
    <property type="match status" value="1"/>
</dbReference>
<keyword evidence="11 16" id="KW-0520">NAD</keyword>
<dbReference type="PRINTS" id="PR01437">
    <property type="entry name" value="NUOXDRDTASE4"/>
</dbReference>
<feature type="transmembrane region" description="Helical" evidence="16">
    <location>
        <begin position="7"/>
        <end position="33"/>
    </location>
</feature>
<dbReference type="EC" id="7.1.1.2" evidence="3 16"/>
<keyword evidence="7 16" id="KW-0812">Transmembrane</keyword>
<dbReference type="AlphaFoldDB" id="A0A0F6Q2V7"/>
<evidence type="ECO:0000256" key="11">
    <source>
        <dbReference type="ARBA" id="ARBA00023027"/>
    </source>
</evidence>
<accession>A0A0F6Q2V7</accession>
<evidence type="ECO:0000256" key="14">
    <source>
        <dbReference type="ARBA" id="ARBA00023136"/>
    </source>
</evidence>
<evidence type="ECO:0000256" key="6">
    <source>
        <dbReference type="ARBA" id="ARBA00022660"/>
    </source>
</evidence>
<dbReference type="Pfam" id="PF00361">
    <property type="entry name" value="Proton_antipo_M"/>
    <property type="match status" value="1"/>
</dbReference>
<dbReference type="InterPro" id="IPR001750">
    <property type="entry name" value="ND/Mrp_TM"/>
</dbReference>
<dbReference type="EMBL" id="KP965862">
    <property type="protein sequence ID" value="AKD00047.1"/>
    <property type="molecule type" value="Genomic_DNA"/>
</dbReference>
<feature type="transmembrane region" description="Helical" evidence="16">
    <location>
        <begin position="109"/>
        <end position="130"/>
    </location>
</feature>
<evidence type="ECO:0000259" key="17">
    <source>
        <dbReference type="Pfam" id="PF00361"/>
    </source>
</evidence>